<evidence type="ECO:0000313" key="4">
    <source>
        <dbReference type="WBParaSite" id="HCON_00114125-00001"/>
    </source>
</evidence>
<sequence length="75" mass="7792">MIAYFLIALSILITTEAIPHQHVNADGPPPSGMSRGNMPNAGAIPPSPRPGENQNPPPLKPNQQPQPLPAAPASV</sequence>
<feature type="compositionally biased region" description="Pro residues" evidence="1">
    <location>
        <begin position="45"/>
        <end position="75"/>
    </location>
</feature>
<dbReference type="OMA" id="TEAIPHQ"/>
<feature type="signal peptide" evidence="2">
    <location>
        <begin position="1"/>
        <end position="17"/>
    </location>
</feature>
<evidence type="ECO:0000313" key="3">
    <source>
        <dbReference type="Proteomes" id="UP000025227"/>
    </source>
</evidence>
<name>A0A7I4YKY3_HAECO</name>
<evidence type="ECO:0000256" key="2">
    <source>
        <dbReference type="SAM" id="SignalP"/>
    </source>
</evidence>
<feature type="region of interest" description="Disordered" evidence="1">
    <location>
        <begin position="17"/>
        <end position="75"/>
    </location>
</feature>
<protein>
    <submittedName>
        <fullName evidence="4">Secreted protein</fullName>
    </submittedName>
</protein>
<reference evidence="4" key="1">
    <citation type="submission" date="2020-12" db="UniProtKB">
        <authorList>
            <consortium name="WormBaseParasite"/>
        </authorList>
    </citation>
    <scope>IDENTIFICATION</scope>
    <source>
        <strain evidence="4">MHco3</strain>
    </source>
</reference>
<evidence type="ECO:0000256" key="1">
    <source>
        <dbReference type="SAM" id="MobiDB-lite"/>
    </source>
</evidence>
<keyword evidence="3" id="KW-1185">Reference proteome</keyword>
<feature type="chain" id="PRO_5029540406" evidence="2">
    <location>
        <begin position="18"/>
        <end position="75"/>
    </location>
</feature>
<keyword evidence="2" id="KW-0732">Signal</keyword>
<dbReference type="Proteomes" id="UP000025227">
    <property type="component" value="Unplaced"/>
</dbReference>
<accession>A0A7I4YKY3</accession>
<organism evidence="3 4">
    <name type="scientific">Haemonchus contortus</name>
    <name type="common">Barber pole worm</name>
    <dbReference type="NCBI Taxonomy" id="6289"/>
    <lineage>
        <taxon>Eukaryota</taxon>
        <taxon>Metazoa</taxon>
        <taxon>Ecdysozoa</taxon>
        <taxon>Nematoda</taxon>
        <taxon>Chromadorea</taxon>
        <taxon>Rhabditida</taxon>
        <taxon>Rhabditina</taxon>
        <taxon>Rhabditomorpha</taxon>
        <taxon>Strongyloidea</taxon>
        <taxon>Trichostrongylidae</taxon>
        <taxon>Haemonchus</taxon>
    </lineage>
</organism>
<dbReference type="AlphaFoldDB" id="A0A7I4YKY3"/>
<dbReference type="WBParaSite" id="HCON_00114125-00001">
    <property type="protein sequence ID" value="HCON_00114125-00001"/>
    <property type="gene ID" value="HCON_00114125"/>
</dbReference>
<dbReference type="OrthoDB" id="10345371at2759"/>
<proteinExistence type="predicted"/>